<reference evidence="2 3" key="1">
    <citation type="journal article" date="2018" name="G3 (Bethesda)">
        <title>A High-Quality Reference Genome for the Invasive Mosquitofish Gambusia affinis Using a Chicago Library.</title>
        <authorList>
            <person name="Hoffberg S.L."/>
            <person name="Troendle N.J."/>
            <person name="Glenn T.C."/>
            <person name="Mahmud O."/>
            <person name="Louha S."/>
            <person name="Chalopin D."/>
            <person name="Bennetzen J.L."/>
            <person name="Mauricio R."/>
        </authorList>
    </citation>
    <scope>NUCLEOTIDE SEQUENCE [LARGE SCALE GENOMIC DNA]</scope>
    <source>
        <strain evidence="2">NE01/NJP1002.9</strain>
        <tissue evidence="2">Muscle</tissue>
    </source>
</reference>
<gene>
    <name evidence="2" type="ORF">CCH79_00004477</name>
</gene>
<sequence length="341" mass="37375">MEILSRISATDCVKLCHRVVDGLCGREPPCRSDYSTTWSLEEWLQLLDFLTSLFRLAVGNDIPDEEVRGAGGAGVFCLSAQVVTSCPAGSVQVLAKFSDADHSHADAVLSVLRGRWEEIRRALLDRTSSISSSTLQDFDWQLKLALSSDKISSLNTPLLSLCLDVRENGALRPITMELNREEVSMLISSLEAANKAAFLVSNWPVKGWPSIQVPARHGLAVLYAGAVVGEHGGPGIVEGAHHIRSPHLRGEVRTTSKKDVVNKGILQQGQKHKDKAAHEYEEEHFRNGLRSAVTTLILIGCLEAAGDTHPWISRSWPANQMLMSLTCTFKRLLEQSFVGDS</sequence>
<accession>A0A315UXZ9</accession>
<name>A0A315UXZ9_GAMAF</name>
<dbReference type="PANTHER" id="PTHR16231:SF0">
    <property type="entry name" value="COMM DOMAIN-CONTAINING PROTEIN 8"/>
    <property type="match status" value="1"/>
</dbReference>
<dbReference type="PANTHER" id="PTHR16231">
    <property type="entry name" value="COMM DOMAIN-CONTAINING PROTEIN 4-8 FAMILY MEMBER"/>
    <property type="match status" value="1"/>
</dbReference>
<dbReference type="AlphaFoldDB" id="A0A315UXZ9"/>
<evidence type="ECO:0000259" key="1">
    <source>
        <dbReference type="PROSITE" id="PS51269"/>
    </source>
</evidence>
<protein>
    <recommendedName>
        <fullName evidence="1">COMM domain-containing protein</fullName>
    </recommendedName>
</protein>
<dbReference type="InterPro" id="IPR055184">
    <property type="entry name" value="COMMD8_HN"/>
</dbReference>
<dbReference type="Proteomes" id="UP000250572">
    <property type="component" value="Unassembled WGS sequence"/>
</dbReference>
<dbReference type="InterPro" id="IPR047155">
    <property type="entry name" value="COMMD4/6/7/8"/>
</dbReference>
<organism evidence="2 3">
    <name type="scientific">Gambusia affinis</name>
    <name type="common">Western mosquitofish</name>
    <name type="synonym">Heterandria affinis</name>
    <dbReference type="NCBI Taxonomy" id="33528"/>
    <lineage>
        <taxon>Eukaryota</taxon>
        <taxon>Metazoa</taxon>
        <taxon>Chordata</taxon>
        <taxon>Craniata</taxon>
        <taxon>Vertebrata</taxon>
        <taxon>Euteleostomi</taxon>
        <taxon>Actinopterygii</taxon>
        <taxon>Neopterygii</taxon>
        <taxon>Teleostei</taxon>
        <taxon>Neoteleostei</taxon>
        <taxon>Acanthomorphata</taxon>
        <taxon>Ovalentaria</taxon>
        <taxon>Atherinomorphae</taxon>
        <taxon>Cyprinodontiformes</taxon>
        <taxon>Poeciliidae</taxon>
        <taxon>Poeciliinae</taxon>
        <taxon>Gambusia</taxon>
    </lineage>
</organism>
<dbReference type="InterPro" id="IPR017920">
    <property type="entry name" value="COMM"/>
</dbReference>
<evidence type="ECO:0000313" key="2">
    <source>
        <dbReference type="EMBL" id="PWA16355.1"/>
    </source>
</evidence>
<dbReference type="STRING" id="33528.ENSGAFP00000016602"/>
<feature type="domain" description="COMM" evidence="1">
    <location>
        <begin position="134"/>
        <end position="201"/>
    </location>
</feature>
<dbReference type="Pfam" id="PF07258">
    <property type="entry name" value="COMM_domain"/>
    <property type="match status" value="1"/>
</dbReference>
<dbReference type="EMBL" id="NHOQ01002481">
    <property type="protein sequence ID" value="PWA16355.1"/>
    <property type="molecule type" value="Genomic_DNA"/>
</dbReference>
<proteinExistence type="predicted"/>
<evidence type="ECO:0000313" key="3">
    <source>
        <dbReference type="Proteomes" id="UP000250572"/>
    </source>
</evidence>
<dbReference type="Pfam" id="PF22838">
    <property type="entry name" value="COMMD8_HN"/>
    <property type="match status" value="1"/>
</dbReference>
<keyword evidence="3" id="KW-1185">Reference proteome</keyword>
<comment type="caution">
    <text evidence="2">The sequence shown here is derived from an EMBL/GenBank/DDBJ whole genome shotgun (WGS) entry which is preliminary data.</text>
</comment>
<dbReference type="PROSITE" id="PS51269">
    <property type="entry name" value="COMM"/>
    <property type="match status" value="1"/>
</dbReference>
<feature type="non-terminal residue" evidence="2">
    <location>
        <position position="341"/>
    </location>
</feature>